<dbReference type="InterPro" id="IPR050890">
    <property type="entry name" value="PTS_EIIA_component"/>
</dbReference>
<comment type="subcellular location">
    <subcellularLocation>
        <location evidence="1">Cytoplasm</location>
    </subcellularLocation>
</comment>
<dbReference type="OrthoDB" id="92465at2"/>
<evidence type="ECO:0000256" key="4">
    <source>
        <dbReference type="ARBA" id="ARBA00022679"/>
    </source>
</evidence>
<organism evidence="8 9">
    <name type="scientific">Petrocella atlantisensis</name>
    <dbReference type="NCBI Taxonomy" id="2173034"/>
    <lineage>
        <taxon>Bacteria</taxon>
        <taxon>Bacillati</taxon>
        <taxon>Bacillota</taxon>
        <taxon>Clostridia</taxon>
        <taxon>Lachnospirales</taxon>
        <taxon>Vallitaleaceae</taxon>
        <taxon>Petrocella</taxon>
    </lineage>
</organism>
<feature type="domain" description="PTS EIIA type-1" evidence="7">
    <location>
        <begin position="27"/>
        <end position="131"/>
    </location>
</feature>
<dbReference type="KEGG" id="cbar:PATL70BA_1733"/>
<dbReference type="FunFam" id="2.70.70.10:FF:000001">
    <property type="entry name" value="PTS system glucose-specific IIA component"/>
    <property type="match status" value="1"/>
</dbReference>
<dbReference type="GO" id="GO:0016301">
    <property type="term" value="F:kinase activity"/>
    <property type="evidence" value="ECO:0007669"/>
    <property type="project" value="UniProtKB-KW"/>
</dbReference>
<dbReference type="GO" id="GO:0005737">
    <property type="term" value="C:cytoplasm"/>
    <property type="evidence" value="ECO:0007669"/>
    <property type="project" value="UniProtKB-SubCell"/>
</dbReference>
<proteinExistence type="predicted"/>
<evidence type="ECO:0000313" key="8">
    <source>
        <dbReference type="EMBL" id="VDN47622.1"/>
    </source>
</evidence>
<protein>
    <submittedName>
        <fullName evidence="8">PTS glucose transporter subunit IIA</fullName>
    </submittedName>
</protein>
<reference evidence="8 9" key="1">
    <citation type="submission" date="2018-09" db="EMBL/GenBank/DDBJ databases">
        <authorList>
            <person name="Postec A."/>
        </authorList>
    </citation>
    <scope>NUCLEOTIDE SEQUENCE [LARGE SCALE GENOMIC DNA]</scope>
    <source>
        <strain evidence="8">70B-A</strain>
    </source>
</reference>
<name>A0A3P7RYH2_9FIRM</name>
<evidence type="ECO:0000313" key="9">
    <source>
        <dbReference type="Proteomes" id="UP000279029"/>
    </source>
</evidence>
<dbReference type="Proteomes" id="UP000279029">
    <property type="component" value="Chromosome"/>
</dbReference>
<dbReference type="InterPro" id="IPR011055">
    <property type="entry name" value="Dup_hybrid_motif"/>
</dbReference>
<keyword evidence="2" id="KW-0813">Transport</keyword>
<keyword evidence="4" id="KW-0808">Transferase</keyword>
<dbReference type="PROSITE" id="PS00371">
    <property type="entry name" value="PTS_EIIA_TYPE_1_HIS"/>
    <property type="match status" value="1"/>
</dbReference>
<keyword evidence="3 8" id="KW-0762">Sugar transport</keyword>
<dbReference type="NCBIfam" id="TIGR00830">
    <property type="entry name" value="PTBA"/>
    <property type="match status" value="1"/>
</dbReference>
<dbReference type="RefSeq" id="WP_125136902.1">
    <property type="nucleotide sequence ID" value="NZ_LR130778.1"/>
</dbReference>
<dbReference type="Gene3D" id="2.70.70.10">
    <property type="entry name" value="Glucose Permease (Domain IIA)"/>
    <property type="match status" value="1"/>
</dbReference>
<dbReference type="InterPro" id="IPR001127">
    <property type="entry name" value="PTS_EIIA_1_perm"/>
</dbReference>
<gene>
    <name evidence="8" type="ORF">PATL70BA_1733</name>
</gene>
<accession>A0A3P7RYH2</accession>
<keyword evidence="9" id="KW-1185">Reference proteome</keyword>
<dbReference type="Pfam" id="PF00358">
    <property type="entry name" value="PTS_EIIA_1"/>
    <property type="match status" value="1"/>
</dbReference>
<evidence type="ECO:0000256" key="5">
    <source>
        <dbReference type="ARBA" id="ARBA00022683"/>
    </source>
</evidence>
<dbReference type="PANTHER" id="PTHR45008">
    <property type="entry name" value="PTS SYSTEM GLUCOSE-SPECIFIC EIIA COMPONENT"/>
    <property type="match status" value="1"/>
</dbReference>
<evidence type="ECO:0000256" key="3">
    <source>
        <dbReference type="ARBA" id="ARBA00022597"/>
    </source>
</evidence>
<evidence type="ECO:0000256" key="2">
    <source>
        <dbReference type="ARBA" id="ARBA00022448"/>
    </source>
</evidence>
<dbReference type="EMBL" id="LR130778">
    <property type="protein sequence ID" value="VDN47622.1"/>
    <property type="molecule type" value="Genomic_DNA"/>
</dbReference>
<dbReference type="GO" id="GO:0009401">
    <property type="term" value="P:phosphoenolpyruvate-dependent sugar phosphotransferase system"/>
    <property type="evidence" value="ECO:0007669"/>
    <property type="project" value="UniProtKB-KW"/>
</dbReference>
<sequence>MFQFMKKKIELFTPAKCQVIPIHEVEDAVFSQKVVGDGCAILPYEDMICSPVNGEVTLVFRTNHAIGIKSVEGIELLIHIGIDTVELKGEGFENQVKLGDQVKVGTPLSKIDRAFIKEQGKSLQTPIVITNDYHVVQVEKGEKNVGALMMKVVKN</sequence>
<evidence type="ECO:0000259" key="7">
    <source>
        <dbReference type="PROSITE" id="PS51093"/>
    </source>
</evidence>
<evidence type="ECO:0000256" key="1">
    <source>
        <dbReference type="ARBA" id="ARBA00004496"/>
    </source>
</evidence>
<dbReference type="PANTHER" id="PTHR45008:SF1">
    <property type="entry name" value="PTS SYSTEM GLUCOSE-SPECIFIC EIIA COMPONENT"/>
    <property type="match status" value="1"/>
</dbReference>
<keyword evidence="5" id="KW-0598">Phosphotransferase system</keyword>
<dbReference type="SUPFAM" id="SSF51261">
    <property type="entry name" value="Duplicated hybrid motif"/>
    <property type="match status" value="1"/>
</dbReference>
<dbReference type="AlphaFoldDB" id="A0A3P7RYH2"/>
<dbReference type="PROSITE" id="PS51093">
    <property type="entry name" value="PTS_EIIA_TYPE_1"/>
    <property type="match status" value="1"/>
</dbReference>
<evidence type="ECO:0000256" key="6">
    <source>
        <dbReference type="ARBA" id="ARBA00022777"/>
    </source>
</evidence>
<keyword evidence="6" id="KW-0418">Kinase</keyword>